<sequence>MCICVNCKFYKTCWIKNGLNKIDPYLDLYLIKRTVNQNKNVITNTCLELNLLLNLFLLNERLELDVIECSAFCESAGTWLK</sequence>
<protein>
    <submittedName>
        <fullName evidence="1">Uncharacterized protein</fullName>
    </submittedName>
</protein>
<dbReference type="EMBL" id="MK281457">
    <property type="protein sequence ID" value="QAA12060.1"/>
    <property type="molecule type" value="Genomic_DNA"/>
</dbReference>
<geneLocation type="plastid" evidence="1"/>
<proteinExistence type="predicted"/>
<evidence type="ECO:0000313" key="1">
    <source>
        <dbReference type="EMBL" id="QAA12060.1"/>
    </source>
</evidence>
<accession>A0A3R5QSW8</accession>
<dbReference type="AlphaFoldDB" id="A0A3R5QSW8"/>
<keyword evidence="1" id="KW-0934">Plastid</keyword>
<dbReference type="GeneID" id="38948123"/>
<name>A0A3R5QSW8_9STRA</name>
<organism evidence="1">
    <name type="scientific">Pseudellipsoidion edaphicum</name>
    <dbReference type="NCBI Taxonomy" id="1431838"/>
    <lineage>
        <taxon>Eukaryota</taxon>
        <taxon>Sar</taxon>
        <taxon>Stramenopiles</taxon>
        <taxon>Ochrophyta</taxon>
        <taxon>Eustigmatophyceae</taxon>
        <taxon>Eustigmatales</taxon>
        <taxon>Neomonodaceae</taxon>
        <taxon>Pseudellipsoidion</taxon>
    </lineage>
</organism>
<dbReference type="RefSeq" id="YP_009551121.1">
    <property type="nucleotide sequence ID" value="NC_040299.1"/>
</dbReference>
<gene>
    <name evidence="1" type="primary">ycf34</name>
</gene>
<reference evidence="1" key="1">
    <citation type="journal article" date="2019" name="Genome Biol. Evol.">
        <title>Plastid Genomes and Proteins Illuminate the Evolution of Eustigmatophyte Algae and Their Bacterial Endosymbionts.</title>
        <authorList>
            <person name="Sevcikova T."/>
            <person name="Yurchenko T."/>
            <person name="Fawley K.P."/>
            <person name="Amaral R."/>
            <person name="Strnad H."/>
            <person name="Santos L.M."/>
            <person name="Fawley M.W."/>
            <person name="Elias M."/>
        </authorList>
    </citation>
    <scope>NUCLEOTIDE SEQUENCE</scope>
    <source>
        <strain evidence="1">CAUP Q 401</strain>
    </source>
</reference>